<dbReference type="Proteomes" id="UP000008144">
    <property type="component" value="Chromosome 1"/>
</dbReference>
<evidence type="ECO:0000313" key="26">
    <source>
        <dbReference type="Ensembl" id="ENSCINP00000012676.3"/>
    </source>
</evidence>
<dbReference type="InParanoid" id="F6V3Q5"/>
<comment type="catalytic activity">
    <reaction evidence="24">
        <text>GTP + H2O = GDP + phosphate + H(+)</text>
        <dbReference type="Rhea" id="RHEA:19669"/>
        <dbReference type="ChEBI" id="CHEBI:15377"/>
        <dbReference type="ChEBI" id="CHEBI:15378"/>
        <dbReference type="ChEBI" id="CHEBI:37565"/>
        <dbReference type="ChEBI" id="CHEBI:43474"/>
        <dbReference type="ChEBI" id="CHEBI:58189"/>
        <dbReference type="EC" id="3.6.5.2"/>
    </reaction>
    <physiologicalReaction direction="left-to-right" evidence="24">
        <dbReference type="Rhea" id="RHEA:19670"/>
    </physiologicalReaction>
</comment>
<protein>
    <recommendedName>
        <fullName evidence="25">Ras-related protein Rab-12</fullName>
        <ecNumber evidence="7">3.6.5.2</ecNumber>
    </recommendedName>
</protein>
<evidence type="ECO:0000313" key="27">
    <source>
        <dbReference type="Proteomes" id="UP000008144"/>
    </source>
</evidence>
<evidence type="ECO:0000256" key="5">
    <source>
        <dbReference type="ARBA" id="ARBA00004523"/>
    </source>
</evidence>
<dbReference type="GO" id="GO:0055038">
    <property type="term" value="C:recycling endosome membrane"/>
    <property type="evidence" value="ECO:0007669"/>
    <property type="project" value="UniProtKB-SubCell"/>
</dbReference>
<evidence type="ECO:0000256" key="25">
    <source>
        <dbReference type="ARBA" id="ARBA00067813"/>
    </source>
</evidence>
<evidence type="ECO:0000256" key="13">
    <source>
        <dbReference type="ARBA" id="ARBA00022801"/>
    </source>
</evidence>
<keyword evidence="11" id="KW-0547">Nucleotide-binding</keyword>
<dbReference type="GeneTree" id="ENSGT00940000169395"/>
<evidence type="ECO:0000256" key="19">
    <source>
        <dbReference type="ARBA" id="ARBA00023136"/>
    </source>
</evidence>
<evidence type="ECO:0000256" key="17">
    <source>
        <dbReference type="ARBA" id="ARBA00023034"/>
    </source>
</evidence>
<dbReference type="Gene3D" id="3.40.50.300">
    <property type="entry name" value="P-loop containing nucleotide triphosphate hydrolases"/>
    <property type="match status" value="1"/>
</dbReference>
<dbReference type="PROSITE" id="PS51419">
    <property type="entry name" value="RAB"/>
    <property type="match status" value="1"/>
</dbReference>
<proteinExistence type="inferred from homology"/>
<keyword evidence="21" id="KW-0449">Lipoprotein</keyword>
<evidence type="ECO:0000256" key="18">
    <source>
        <dbReference type="ARBA" id="ARBA00023134"/>
    </source>
</evidence>
<evidence type="ECO:0000256" key="12">
    <source>
        <dbReference type="ARBA" id="ARBA00022753"/>
    </source>
</evidence>
<evidence type="ECO:0000256" key="7">
    <source>
        <dbReference type="ARBA" id="ARBA00011984"/>
    </source>
</evidence>
<evidence type="ECO:0000256" key="23">
    <source>
        <dbReference type="ARBA" id="ARBA00023329"/>
    </source>
</evidence>
<dbReference type="GO" id="GO:0005525">
    <property type="term" value="F:GTP binding"/>
    <property type="evidence" value="ECO:0000318"/>
    <property type="project" value="GO_Central"/>
</dbReference>
<dbReference type="FunFam" id="3.40.50.300:FF:000568">
    <property type="entry name" value="Putative Ras-related protein Rab-12"/>
    <property type="match status" value="1"/>
</dbReference>
<dbReference type="InterPro" id="IPR027417">
    <property type="entry name" value="P-loop_NTPase"/>
</dbReference>
<keyword evidence="14" id="KW-0460">Magnesium</keyword>
<accession>F6V3Q5</accession>
<dbReference type="GO" id="GO:0015031">
    <property type="term" value="P:protein transport"/>
    <property type="evidence" value="ECO:0007669"/>
    <property type="project" value="UniProtKB-KW"/>
</dbReference>
<dbReference type="InterPro" id="IPR001806">
    <property type="entry name" value="Small_GTPase"/>
</dbReference>
<keyword evidence="15" id="KW-0653">Protein transport</keyword>
<dbReference type="OMA" id="KTSIMER"/>
<dbReference type="STRING" id="7719.ENSCINP00000012676"/>
<dbReference type="HOGENOM" id="CLU_041217_10_1_1"/>
<dbReference type="EMBL" id="EAAA01000058">
    <property type="status" value="NOT_ANNOTATED_CDS"/>
    <property type="molecule type" value="Genomic_DNA"/>
</dbReference>
<keyword evidence="17" id="KW-0333">Golgi apparatus</keyword>
<dbReference type="PANTHER" id="PTHR47980">
    <property type="entry name" value="LD44762P"/>
    <property type="match status" value="1"/>
</dbReference>
<evidence type="ECO:0000256" key="4">
    <source>
        <dbReference type="ARBA" id="ARBA00004419"/>
    </source>
</evidence>
<evidence type="ECO:0000256" key="8">
    <source>
        <dbReference type="ARBA" id="ARBA00022448"/>
    </source>
</evidence>
<evidence type="ECO:0000256" key="3">
    <source>
        <dbReference type="ARBA" id="ARBA00004394"/>
    </source>
</evidence>
<evidence type="ECO:0000256" key="10">
    <source>
        <dbReference type="ARBA" id="ARBA00022723"/>
    </source>
</evidence>
<dbReference type="PROSITE" id="PS51420">
    <property type="entry name" value="RHO"/>
    <property type="match status" value="1"/>
</dbReference>
<dbReference type="NCBIfam" id="TIGR00231">
    <property type="entry name" value="small_GTP"/>
    <property type="match status" value="1"/>
</dbReference>
<keyword evidence="19" id="KW-0472">Membrane</keyword>
<evidence type="ECO:0000256" key="6">
    <source>
        <dbReference type="ARBA" id="ARBA00006270"/>
    </source>
</evidence>
<dbReference type="SMART" id="SM00176">
    <property type="entry name" value="RAN"/>
    <property type="match status" value="1"/>
</dbReference>
<keyword evidence="8" id="KW-0813">Transport</keyword>
<dbReference type="InterPro" id="IPR050305">
    <property type="entry name" value="Small_GTPase_Rab"/>
</dbReference>
<dbReference type="GO" id="GO:0005768">
    <property type="term" value="C:endosome"/>
    <property type="evidence" value="ECO:0000318"/>
    <property type="project" value="GO_Central"/>
</dbReference>
<dbReference type="PROSITE" id="PS51421">
    <property type="entry name" value="RAS"/>
    <property type="match status" value="1"/>
</dbReference>
<evidence type="ECO:0000256" key="21">
    <source>
        <dbReference type="ARBA" id="ARBA00023288"/>
    </source>
</evidence>
<evidence type="ECO:0000256" key="16">
    <source>
        <dbReference type="ARBA" id="ARBA00023006"/>
    </source>
</evidence>
<evidence type="ECO:0000256" key="22">
    <source>
        <dbReference type="ARBA" id="ARBA00023289"/>
    </source>
</evidence>
<dbReference type="GO" id="GO:0046872">
    <property type="term" value="F:metal ion binding"/>
    <property type="evidence" value="ECO:0007669"/>
    <property type="project" value="UniProtKB-KW"/>
</dbReference>
<dbReference type="GO" id="GO:0000139">
    <property type="term" value="C:Golgi membrane"/>
    <property type="evidence" value="ECO:0007669"/>
    <property type="project" value="UniProtKB-SubCell"/>
</dbReference>
<keyword evidence="22" id="KW-0636">Prenylation</keyword>
<dbReference type="AlphaFoldDB" id="F6V3Q5"/>
<dbReference type="GO" id="GO:0003925">
    <property type="term" value="F:G protein activity"/>
    <property type="evidence" value="ECO:0007669"/>
    <property type="project" value="UniProtKB-EC"/>
</dbReference>
<name>F6V3Q5_CIOIN</name>
<reference evidence="26" key="3">
    <citation type="submission" date="2025-08" db="UniProtKB">
        <authorList>
            <consortium name="Ensembl"/>
        </authorList>
    </citation>
    <scope>IDENTIFICATION</scope>
</reference>
<organism evidence="26 27">
    <name type="scientific">Ciona intestinalis</name>
    <name type="common">Transparent sea squirt</name>
    <name type="synonym">Ascidia intestinalis</name>
    <dbReference type="NCBI Taxonomy" id="7719"/>
    <lineage>
        <taxon>Eukaryota</taxon>
        <taxon>Metazoa</taxon>
        <taxon>Chordata</taxon>
        <taxon>Tunicata</taxon>
        <taxon>Ascidiacea</taxon>
        <taxon>Phlebobranchia</taxon>
        <taxon>Cionidae</taxon>
        <taxon>Ciona</taxon>
    </lineage>
</organism>
<reference evidence="27" key="1">
    <citation type="journal article" date="2002" name="Science">
        <title>The draft genome of Ciona intestinalis: insights into chordate and vertebrate origins.</title>
        <authorList>
            <person name="Dehal P."/>
            <person name="Satou Y."/>
            <person name="Campbell R.K."/>
            <person name="Chapman J."/>
            <person name="Degnan B."/>
            <person name="De Tomaso A."/>
            <person name="Davidson B."/>
            <person name="Di Gregorio A."/>
            <person name="Gelpke M."/>
            <person name="Goodstein D.M."/>
            <person name="Harafuji N."/>
            <person name="Hastings K.E."/>
            <person name="Ho I."/>
            <person name="Hotta K."/>
            <person name="Huang W."/>
            <person name="Kawashima T."/>
            <person name="Lemaire P."/>
            <person name="Martinez D."/>
            <person name="Meinertzhagen I.A."/>
            <person name="Necula S."/>
            <person name="Nonaka M."/>
            <person name="Putnam N."/>
            <person name="Rash S."/>
            <person name="Saiga H."/>
            <person name="Satake M."/>
            <person name="Terry A."/>
            <person name="Yamada L."/>
            <person name="Wang H.G."/>
            <person name="Awazu S."/>
            <person name="Azumi K."/>
            <person name="Boore J."/>
            <person name="Branno M."/>
            <person name="Chin-Bow S."/>
            <person name="DeSantis R."/>
            <person name="Doyle S."/>
            <person name="Francino P."/>
            <person name="Keys D.N."/>
            <person name="Haga S."/>
            <person name="Hayashi H."/>
            <person name="Hino K."/>
            <person name="Imai K.S."/>
            <person name="Inaba K."/>
            <person name="Kano S."/>
            <person name="Kobayashi K."/>
            <person name="Kobayashi M."/>
            <person name="Lee B.I."/>
            <person name="Makabe K.W."/>
            <person name="Manohar C."/>
            <person name="Matassi G."/>
            <person name="Medina M."/>
            <person name="Mochizuki Y."/>
            <person name="Mount S."/>
            <person name="Morishita T."/>
            <person name="Miura S."/>
            <person name="Nakayama A."/>
            <person name="Nishizaka S."/>
            <person name="Nomoto H."/>
            <person name="Ohta F."/>
            <person name="Oishi K."/>
            <person name="Rigoutsos I."/>
            <person name="Sano M."/>
            <person name="Sasaki A."/>
            <person name="Sasakura Y."/>
            <person name="Shoguchi E."/>
            <person name="Shin-i T."/>
            <person name="Spagnuolo A."/>
            <person name="Stainier D."/>
            <person name="Suzuki M.M."/>
            <person name="Tassy O."/>
            <person name="Takatori N."/>
            <person name="Tokuoka M."/>
            <person name="Yagi K."/>
            <person name="Yoshizaki F."/>
            <person name="Wada S."/>
            <person name="Zhang C."/>
            <person name="Hyatt P.D."/>
            <person name="Larimer F."/>
            <person name="Detter C."/>
            <person name="Doggett N."/>
            <person name="Glavina T."/>
            <person name="Hawkins T."/>
            <person name="Richardson P."/>
            <person name="Lucas S."/>
            <person name="Kohara Y."/>
            <person name="Levine M."/>
            <person name="Satoh N."/>
            <person name="Rokhsar D.S."/>
        </authorList>
    </citation>
    <scope>NUCLEOTIDE SEQUENCE [LARGE SCALE GENOMIC DNA]</scope>
</reference>
<reference evidence="26" key="4">
    <citation type="submission" date="2025-09" db="UniProtKB">
        <authorList>
            <consortium name="Ensembl"/>
        </authorList>
    </citation>
    <scope>IDENTIFICATION</scope>
</reference>
<dbReference type="SMART" id="SM00174">
    <property type="entry name" value="RHO"/>
    <property type="match status" value="1"/>
</dbReference>
<dbReference type="Ensembl" id="ENSCINT00000012676.3">
    <property type="protein sequence ID" value="ENSCINP00000012676.3"/>
    <property type="gene ID" value="ENSCING00000006139.3"/>
</dbReference>
<sequence>SSSPLLQHPTVDLKLQMILIGDRNVGKTCFLERYTDDLFREESKSTVGIDFRIKTVTVGGRRIRLQIWDTAGQERFNSITTAYYRNARGILLLYDVTNPESYRNITKWMKLIEEYGRSDVEVAIVGNKADLENVQVNTHKARNFAENCGFIFYETSAKASLNVDTVFVNLIYKILKQIPQPHERNPQIRRKTMTSQALCEDANAKRSYKCC</sequence>
<dbReference type="PRINTS" id="PR00449">
    <property type="entry name" value="RASTRNSFRMNG"/>
</dbReference>
<keyword evidence="18" id="KW-0342">GTP-binding</keyword>
<evidence type="ECO:0000256" key="24">
    <source>
        <dbReference type="ARBA" id="ARBA00047660"/>
    </source>
</evidence>
<dbReference type="GO" id="GO:0005765">
    <property type="term" value="C:lysosomal membrane"/>
    <property type="evidence" value="ECO:0007669"/>
    <property type="project" value="UniProtKB-SubCell"/>
</dbReference>
<keyword evidence="27" id="KW-1185">Reference proteome</keyword>
<evidence type="ECO:0000256" key="1">
    <source>
        <dbReference type="ARBA" id="ARBA00001946"/>
    </source>
</evidence>
<keyword evidence="23" id="KW-0968">Cytoplasmic vesicle</keyword>
<keyword evidence="16" id="KW-0072">Autophagy</keyword>
<keyword evidence="20" id="KW-0458">Lysosome</keyword>
<dbReference type="SMART" id="SM00173">
    <property type="entry name" value="RAS"/>
    <property type="match status" value="1"/>
</dbReference>
<dbReference type="InterPro" id="IPR005225">
    <property type="entry name" value="Small_GTP-bd"/>
</dbReference>
<dbReference type="Pfam" id="PF00071">
    <property type="entry name" value="Ras"/>
    <property type="match status" value="1"/>
</dbReference>
<evidence type="ECO:0000256" key="11">
    <source>
        <dbReference type="ARBA" id="ARBA00022741"/>
    </source>
</evidence>
<keyword evidence="10" id="KW-0479">Metal-binding</keyword>
<dbReference type="EC" id="3.6.5.2" evidence="7"/>
<comment type="similarity">
    <text evidence="6">Belongs to the small GTPase superfamily. Rab family.</text>
</comment>
<evidence type="ECO:0000256" key="15">
    <source>
        <dbReference type="ARBA" id="ARBA00022927"/>
    </source>
</evidence>
<keyword evidence="13" id="KW-0378">Hydrolase</keyword>
<comment type="subcellular location">
    <subcellularLocation>
        <location evidence="4">Cytoplasmic vesicle</location>
        <location evidence="4">Autophagosome</location>
    </subcellularLocation>
    <subcellularLocation>
        <location evidence="3">Golgi apparatus membrane</location>
    </subcellularLocation>
    <subcellularLocation>
        <location evidence="2">Lysosome membrane</location>
        <topology evidence="2">Lipid-anchor</topology>
        <orientation evidence="2">Cytoplasmic side</orientation>
    </subcellularLocation>
    <subcellularLocation>
        <location evidence="5">Recycling endosome membrane</location>
        <topology evidence="5">Lipid-anchor</topology>
        <orientation evidence="5">Cytoplasmic side</orientation>
    </subcellularLocation>
</comment>
<gene>
    <name evidence="26" type="primary">LOC100177266</name>
</gene>
<evidence type="ECO:0000256" key="20">
    <source>
        <dbReference type="ARBA" id="ARBA00023228"/>
    </source>
</evidence>
<reference evidence="26" key="2">
    <citation type="journal article" date="2008" name="Genome Biol.">
        <title>Improved genome assembly and evidence-based global gene model set for the chordate Ciona intestinalis: new insight into intron and operon populations.</title>
        <authorList>
            <person name="Satou Y."/>
            <person name="Mineta K."/>
            <person name="Ogasawara M."/>
            <person name="Sasakura Y."/>
            <person name="Shoguchi E."/>
            <person name="Ueno K."/>
            <person name="Yamada L."/>
            <person name="Matsumoto J."/>
            <person name="Wasserscheid J."/>
            <person name="Dewar K."/>
            <person name="Wiley G.B."/>
            <person name="Macmil S.L."/>
            <person name="Roe B.A."/>
            <person name="Zeller R.W."/>
            <person name="Hastings K.E."/>
            <person name="Lemaire P."/>
            <person name="Lindquist E."/>
            <person name="Endo T."/>
            <person name="Hotta K."/>
            <person name="Inaba K."/>
        </authorList>
    </citation>
    <scope>NUCLEOTIDE SEQUENCE [LARGE SCALE GENOMIC DNA]</scope>
    <source>
        <strain evidence="26">wild type</strain>
    </source>
</reference>
<dbReference type="GO" id="GO:0005776">
    <property type="term" value="C:autophagosome"/>
    <property type="evidence" value="ECO:0007669"/>
    <property type="project" value="UniProtKB-SubCell"/>
</dbReference>
<dbReference type="SMART" id="SM00175">
    <property type="entry name" value="RAB"/>
    <property type="match status" value="1"/>
</dbReference>
<keyword evidence="12" id="KW-0967">Endosome</keyword>
<evidence type="ECO:0000256" key="14">
    <source>
        <dbReference type="ARBA" id="ARBA00022842"/>
    </source>
</evidence>
<dbReference type="GO" id="GO:0006914">
    <property type="term" value="P:autophagy"/>
    <property type="evidence" value="ECO:0007669"/>
    <property type="project" value="UniProtKB-KW"/>
</dbReference>
<dbReference type="SUPFAM" id="SSF52540">
    <property type="entry name" value="P-loop containing nucleoside triphosphate hydrolases"/>
    <property type="match status" value="1"/>
</dbReference>
<dbReference type="GO" id="GO:0017157">
    <property type="term" value="P:regulation of exocytosis"/>
    <property type="evidence" value="ECO:0000318"/>
    <property type="project" value="GO_Central"/>
</dbReference>
<evidence type="ECO:0000256" key="9">
    <source>
        <dbReference type="ARBA" id="ARBA00022553"/>
    </source>
</evidence>
<dbReference type="GO" id="GO:0003924">
    <property type="term" value="F:GTPase activity"/>
    <property type="evidence" value="ECO:0000318"/>
    <property type="project" value="GO_Central"/>
</dbReference>
<evidence type="ECO:0000256" key="2">
    <source>
        <dbReference type="ARBA" id="ARBA00004122"/>
    </source>
</evidence>
<dbReference type="CDD" id="cd00154">
    <property type="entry name" value="Rab"/>
    <property type="match status" value="1"/>
</dbReference>
<keyword evidence="9" id="KW-0597">Phosphoprotein</keyword>
<comment type="cofactor">
    <cofactor evidence="1">
        <name>Mg(2+)</name>
        <dbReference type="ChEBI" id="CHEBI:18420"/>
    </cofactor>
</comment>
<dbReference type="GO" id="GO:0005794">
    <property type="term" value="C:Golgi apparatus"/>
    <property type="evidence" value="ECO:0000318"/>
    <property type="project" value="GO_Central"/>
</dbReference>